<sequence length="1031" mass="114630">MTNAYQLQLTVPRATPQPTRSRFPRTSHSGSESSHEWQRQSPPAPLDVWVEIMTAPHARSLPVLPQTLDRSKPVLAMCWTEDGVAPSQATVYLRGNMYVRLEDHKMVLGDRNMEMGNIFQRFIPSKGEWSPSDGTPRFPLAWGALDSTSRSFHSLFNSNHHDEVSNLAWGALDRTSRSFHSLFNPNHHDELIRSSTRTTTTSVHLAYYSLSLADMTSALDAAMDDIRALSTRPGRKAGGFYAYKIRRIQPNGPPPPPSRQTQIKLGRAQCPPKCQKQWQRQCRGQVQDWWFWYAVPDATKFEALIHLHFKLAGAWVGPVQCDFCPVKHQEKFDYEACGGKRGIERVVEYYLGKLGWPIVTFNSGYILAMASPELSATPTNELIPIYTISDEHEAWLEPLLISYLAFNEEVNKEMEKPVGERQYKKGAKKVCIAENITPKLIAHFELGKKFNLTSVRERIGRWCYNRASAQGQGKAAPKRSGPKPAAKSAVDFMGDAKKVEIGEYVKQELAKQPNMVSGDNLRVWREKRDSLYAALEAEEKAEYEKQAKEYNEKLKDGSPLADIYHNQSSLLPDIARALEPTMGFNWGGHGDLGLFVGGVYRNEANQLETFTLSMTQTPNADLFVTYIADAKQFNDNLLAWGGSVLPVRGDDQAEFTVNVEEDGTPLLPPFNEDMTTGDIRRLLIEYTKKMYEWLKAPVPDKTQDLRLRFRVNEREQMSPWENFQPAGLETRALHDLYQRLLDDQEDPEKEGLLTFLCLGSRTTPSGFRPKAGGEGEGAAGAEEGQEGQHGQGTWPYDGFRTGGWQDHESSWESPNNTGVLTARPPHSPAPAILPLSFTPPSTGGEEGGAKVVSGKKKSKKRKAPDGKDSQGSDGDAVDGEPAPKKKRGGGKHARLAANHAESVKDGETEKGKAPKAPKLTGGAGNVGNASKKRKADEAAEGSGSKAKKAKLTAGEPVPTRRTTRSSGEKPLASQPDPGDELGRVVEDWWYTIGNARLPAGYSWDDEYKPITQREYKMQSKKAKITKGRKGR</sequence>
<dbReference type="Pfam" id="PF10544">
    <property type="entry name" value="T5orf172"/>
    <property type="match status" value="1"/>
</dbReference>
<dbReference type="InterPro" id="IPR018306">
    <property type="entry name" value="Phage_T5_Orf172_DNA-bd"/>
</dbReference>
<reference evidence="3" key="1">
    <citation type="submission" date="2023-03" db="EMBL/GenBank/DDBJ databases">
        <title>Massive genome expansion in bonnet fungi (Mycena s.s.) driven by repeated elements and novel gene families across ecological guilds.</title>
        <authorList>
            <consortium name="Lawrence Berkeley National Laboratory"/>
            <person name="Harder C.B."/>
            <person name="Miyauchi S."/>
            <person name="Viragh M."/>
            <person name="Kuo A."/>
            <person name="Thoen E."/>
            <person name="Andreopoulos B."/>
            <person name="Lu D."/>
            <person name="Skrede I."/>
            <person name="Drula E."/>
            <person name="Henrissat B."/>
            <person name="Morin E."/>
            <person name="Kohler A."/>
            <person name="Barry K."/>
            <person name="LaButti K."/>
            <person name="Morin E."/>
            <person name="Salamov A."/>
            <person name="Lipzen A."/>
            <person name="Mereny Z."/>
            <person name="Hegedus B."/>
            <person name="Baldrian P."/>
            <person name="Stursova M."/>
            <person name="Weitz H."/>
            <person name="Taylor A."/>
            <person name="Grigoriev I.V."/>
            <person name="Nagy L.G."/>
            <person name="Martin F."/>
            <person name="Kauserud H."/>
        </authorList>
    </citation>
    <scope>NUCLEOTIDE SEQUENCE</scope>
    <source>
        <strain evidence="3">CBHHK067</strain>
    </source>
</reference>
<feature type="compositionally biased region" description="Basic and acidic residues" evidence="1">
    <location>
        <begin position="901"/>
        <end position="912"/>
    </location>
</feature>
<organism evidence="3 4">
    <name type="scientific">Mycena rosella</name>
    <name type="common">Pink bonnet</name>
    <name type="synonym">Agaricus rosellus</name>
    <dbReference type="NCBI Taxonomy" id="1033263"/>
    <lineage>
        <taxon>Eukaryota</taxon>
        <taxon>Fungi</taxon>
        <taxon>Dikarya</taxon>
        <taxon>Basidiomycota</taxon>
        <taxon>Agaricomycotina</taxon>
        <taxon>Agaricomycetes</taxon>
        <taxon>Agaricomycetidae</taxon>
        <taxon>Agaricales</taxon>
        <taxon>Marasmiineae</taxon>
        <taxon>Mycenaceae</taxon>
        <taxon>Mycena</taxon>
    </lineage>
</organism>
<keyword evidence="4" id="KW-1185">Reference proteome</keyword>
<feature type="region of interest" description="Disordered" evidence="1">
    <location>
        <begin position="763"/>
        <end position="981"/>
    </location>
</feature>
<proteinExistence type="predicted"/>
<name>A0AAD7GIE2_MYCRO</name>
<feature type="region of interest" description="Disordered" evidence="1">
    <location>
        <begin position="1"/>
        <end position="42"/>
    </location>
</feature>
<feature type="compositionally biased region" description="Basic residues" evidence="1">
    <location>
        <begin position="884"/>
        <end position="894"/>
    </location>
</feature>
<protein>
    <recommendedName>
        <fullName evidence="2">Bacteriophage T5 Orf172 DNA-binding domain-containing protein</fullName>
    </recommendedName>
</protein>
<feature type="compositionally biased region" description="Polar residues" evidence="1">
    <location>
        <begin position="16"/>
        <end position="32"/>
    </location>
</feature>
<feature type="domain" description="Bacteriophage T5 Orf172 DNA-binding" evidence="2">
    <location>
        <begin position="259"/>
        <end position="336"/>
    </location>
</feature>
<dbReference type="AlphaFoldDB" id="A0AAD7GIE2"/>
<comment type="caution">
    <text evidence="3">The sequence shown here is derived from an EMBL/GenBank/DDBJ whole genome shotgun (WGS) entry which is preliminary data.</text>
</comment>
<evidence type="ECO:0000313" key="3">
    <source>
        <dbReference type="EMBL" id="KAJ7690528.1"/>
    </source>
</evidence>
<gene>
    <name evidence="3" type="ORF">B0H17DRAFT_1201649</name>
</gene>
<feature type="compositionally biased region" description="Basic residues" evidence="1">
    <location>
        <begin position="853"/>
        <end position="862"/>
    </location>
</feature>
<accession>A0AAD7GIE2</accession>
<dbReference type="EMBL" id="JARKIE010000064">
    <property type="protein sequence ID" value="KAJ7690528.1"/>
    <property type="molecule type" value="Genomic_DNA"/>
</dbReference>
<evidence type="ECO:0000256" key="1">
    <source>
        <dbReference type="SAM" id="MobiDB-lite"/>
    </source>
</evidence>
<dbReference type="Proteomes" id="UP001221757">
    <property type="component" value="Unassembled WGS sequence"/>
</dbReference>
<evidence type="ECO:0000313" key="4">
    <source>
        <dbReference type="Proteomes" id="UP001221757"/>
    </source>
</evidence>
<evidence type="ECO:0000259" key="2">
    <source>
        <dbReference type="Pfam" id="PF10544"/>
    </source>
</evidence>